<comment type="caution">
    <text evidence="5">The sequence shown here is derived from an EMBL/GenBank/DDBJ whole genome shotgun (WGS) entry which is preliminary data.</text>
</comment>
<dbReference type="PANTHER" id="PTHR30204">
    <property type="entry name" value="REDOX-CYCLING DRUG-SENSING TRANSCRIPTIONAL ACTIVATOR SOXR"/>
    <property type="match status" value="1"/>
</dbReference>
<evidence type="ECO:0000256" key="1">
    <source>
        <dbReference type="ARBA" id="ARBA00023015"/>
    </source>
</evidence>
<dbReference type="Gene3D" id="1.10.1660.10">
    <property type="match status" value="1"/>
</dbReference>
<reference evidence="5 6" key="1">
    <citation type="submission" date="2022-06" db="EMBL/GenBank/DDBJ databases">
        <title>Runella sp. S5 genome sequencing.</title>
        <authorList>
            <person name="Park S."/>
        </authorList>
    </citation>
    <scope>NUCLEOTIDE SEQUENCE [LARGE SCALE GENOMIC DNA]</scope>
    <source>
        <strain evidence="5 6">S5</strain>
    </source>
</reference>
<evidence type="ECO:0000313" key="6">
    <source>
        <dbReference type="Proteomes" id="UP001204772"/>
    </source>
</evidence>
<sequence>MLIGELSTKTGLSRDTIRFYEKQGLIAIGRKERRFNNYKEYSQETLERLFTIKRIKSFGFTLNETLELLELITLKEATCDAVVEKVSQKVMMIEAKIKELEEVKRLVLTGITNCQNCCPPQTEICPMLTTDTIF</sequence>
<keyword evidence="6" id="KW-1185">Reference proteome</keyword>
<dbReference type="Proteomes" id="UP001204772">
    <property type="component" value="Unassembled WGS sequence"/>
</dbReference>
<dbReference type="RefSeq" id="WP_253532393.1">
    <property type="nucleotide sequence ID" value="NZ_JAMZEL010000015.1"/>
</dbReference>
<keyword evidence="1" id="KW-0805">Transcription regulation</keyword>
<organism evidence="5 6">
    <name type="scientific">Runella salmonicolor</name>
    <dbReference type="NCBI Taxonomy" id="2950278"/>
    <lineage>
        <taxon>Bacteria</taxon>
        <taxon>Pseudomonadati</taxon>
        <taxon>Bacteroidota</taxon>
        <taxon>Cytophagia</taxon>
        <taxon>Cytophagales</taxon>
        <taxon>Spirosomataceae</taxon>
        <taxon>Runella</taxon>
    </lineage>
</organism>
<dbReference type="InterPro" id="IPR000551">
    <property type="entry name" value="MerR-type_HTH_dom"/>
</dbReference>
<dbReference type="PROSITE" id="PS00552">
    <property type="entry name" value="HTH_MERR_1"/>
    <property type="match status" value="1"/>
</dbReference>
<gene>
    <name evidence="5" type="ORF">NCI00_25550</name>
</gene>
<keyword evidence="3" id="KW-0804">Transcription</keyword>
<dbReference type="PROSITE" id="PS50937">
    <property type="entry name" value="HTH_MERR_2"/>
    <property type="match status" value="1"/>
</dbReference>
<accession>A0ABT1FVM4</accession>
<dbReference type="SMART" id="SM00422">
    <property type="entry name" value="HTH_MERR"/>
    <property type="match status" value="1"/>
</dbReference>
<dbReference type="SUPFAM" id="SSF46955">
    <property type="entry name" value="Putative DNA-binding domain"/>
    <property type="match status" value="1"/>
</dbReference>
<protein>
    <submittedName>
        <fullName evidence="5">MerR family transcriptional regulator</fullName>
    </submittedName>
</protein>
<dbReference type="Pfam" id="PF13411">
    <property type="entry name" value="MerR_1"/>
    <property type="match status" value="1"/>
</dbReference>
<dbReference type="InterPro" id="IPR047057">
    <property type="entry name" value="MerR_fam"/>
</dbReference>
<evidence type="ECO:0000256" key="3">
    <source>
        <dbReference type="ARBA" id="ARBA00023163"/>
    </source>
</evidence>
<dbReference type="PANTHER" id="PTHR30204:SF94">
    <property type="entry name" value="HEAVY METAL-DEPENDENT TRANSCRIPTIONAL REGULATOR HI_0293-RELATED"/>
    <property type="match status" value="1"/>
</dbReference>
<evidence type="ECO:0000313" key="5">
    <source>
        <dbReference type="EMBL" id="MCP1385830.1"/>
    </source>
</evidence>
<dbReference type="EMBL" id="JAMZEL010000015">
    <property type="protein sequence ID" value="MCP1385830.1"/>
    <property type="molecule type" value="Genomic_DNA"/>
</dbReference>
<dbReference type="InterPro" id="IPR009061">
    <property type="entry name" value="DNA-bd_dom_put_sf"/>
</dbReference>
<name>A0ABT1FVM4_9BACT</name>
<evidence type="ECO:0000259" key="4">
    <source>
        <dbReference type="PROSITE" id="PS50937"/>
    </source>
</evidence>
<keyword evidence="2" id="KW-0238">DNA-binding</keyword>
<proteinExistence type="predicted"/>
<evidence type="ECO:0000256" key="2">
    <source>
        <dbReference type="ARBA" id="ARBA00023125"/>
    </source>
</evidence>
<feature type="domain" description="HTH merR-type" evidence="4">
    <location>
        <begin position="1"/>
        <end position="71"/>
    </location>
</feature>